<accession>A0A0S4PVU2</accession>
<dbReference type="PATRIC" id="fig|76936.10.peg.1246"/>
<reference evidence="2" key="1">
    <citation type="submission" date="2015-11" db="EMBL/GenBank/DDBJ databases">
        <authorList>
            <person name="Anvar S.Y."/>
        </authorList>
    </citation>
    <scope>NUCLEOTIDE SEQUENCE [LARGE SCALE GENOMIC DNA]</scope>
</reference>
<proteinExistence type="predicted"/>
<sequence>MLHSLFLSLVDERDKRQKNAVILNDFALFCKSFSLFFGKVF</sequence>
<dbReference type="KEGG" id="hty:BN2458_PEG1276"/>
<protein>
    <submittedName>
        <fullName evidence="1">Uncharacterized protein</fullName>
    </submittedName>
</protein>
<organism evidence="1 2">
    <name type="scientific">Helicobacter typhlonius</name>
    <dbReference type="NCBI Taxonomy" id="76936"/>
    <lineage>
        <taxon>Bacteria</taxon>
        <taxon>Pseudomonadati</taxon>
        <taxon>Campylobacterota</taxon>
        <taxon>Epsilonproteobacteria</taxon>
        <taxon>Campylobacterales</taxon>
        <taxon>Helicobacteraceae</taxon>
        <taxon>Helicobacter</taxon>
    </lineage>
</organism>
<gene>
    <name evidence="1" type="ORF">BN2458_PEG1276</name>
</gene>
<evidence type="ECO:0000313" key="2">
    <source>
        <dbReference type="Proteomes" id="UP000064525"/>
    </source>
</evidence>
<evidence type="ECO:0000313" key="1">
    <source>
        <dbReference type="EMBL" id="CUU40161.1"/>
    </source>
</evidence>
<name>A0A0S4PVU2_9HELI</name>
<dbReference type="AlphaFoldDB" id="A0A0S4PVU2"/>
<dbReference type="EMBL" id="LN907858">
    <property type="protein sequence ID" value="CUU40161.1"/>
    <property type="molecule type" value="Genomic_DNA"/>
</dbReference>
<dbReference type="Proteomes" id="UP000064525">
    <property type="component" value="Chromosome I"/>
</dbReference>